<sequence length="974" mass="105742">MAVPKPIWVRQAEEAKLKSEADTTAAAKAAFDATFRALSASAHADQPPQDPGPHHAPSCSSLANPALHAGSENSDSEDDDDDRPRAPPGPVDPSKSSAAGPGIAGGSAAAPAIFTVVGKDRDGRRVPSGGALVRVRVRPAAGGDSDLDVVAVVRDNGDGSYAVSYAVPRRGNYMVHVDLDGAPIMGSPFPVFFSAVTTTTFPTTTAFPTTTSSAYPNMLNQTMPNMPNYASSMSGAFPSLLGLIPGASGGVVLPGVGASLGEICREHINGKCTKGTDCRFSHPPQQLLMSLMTATTSVSTLGHAPMAPSAAAMAAAQAIMASQALQAHAAKMQADSKATTQAPGPTEAEKAETLKRTVQISNLSPLLTVEHLKQMFGYVGKVVDCTIADSKHTAYVEYTKPEEATAALALSNVDVGGRPLNVEMAKSLPQKATLANSNLPMMMQQAVQLQQLQFQQALMMQTSIAAQQAALRAATMKNATEAAAARAAEISRKLKEEGFGGETVEEKDAKEKSRSPSPPSRRSKSRSRSPIKYRRSRRDRSYSPPFRYSRGHRSRSPSRSHHYSKYGSDRSYRDDRDKYSRSGRRESNRSRDHYSSSSARNRSRSISPRYKKSSRADSRSPKRRKEESLSPSKSRRSARAGSRSPQHHKGIKSSPTRDQPSSRRSRHSRSRSQERKHRSSDKKDVKKSGMQDDKKRSDRGSRGSKGERSVKDPVENKNVDASVVAHKISSSVSEDEMVNSDNDNHKKSRHDAALEYDKRKNEDSIEDGAGMAGDDDNIENHDTSRNTKMKTDSKKYDRDDPSRKDRKYRDVSKHSKDKSSRHSSSRSHRSSRNSGEKYHKDATEQHESKKSDEGASARKYSSSLDDPLSSDKKEIYESFPDKKLNQSEAGSDSEGIKHDTEVRLQNASPEEADLVIQEEQRLADETGTSTDKCSSDVLLPSSKQKGKEEMCSTVSDINGQHGPEGDGAILEFAI</sequence>
<accession>A0ACD5W466</accession>
<dbReference type="Proteomes" id="UP001732700">
    <property type="component" value="Chromosome 4A"/>
</dbReference>
<evidence type="ECO:0000313" key="2">
    <source>
        <dbReference type="Proteomes" id="UP001732700"/>
    </source>
</evidence>
<reference evidence="1" key="1">
    <citation type="submission" date="2021-05" db="EMBL/GenBank/DDBJ databases">
        <authorList>
            <person name="Scholz U."/>
            <person name="Mascher M."/>
            <person name="Fiebig A."/>
        </authorList>
    </citation>
    <scope>NUCLEOTIDE SEQUENCE [LARGE SCALE GENOMIC DNA]</scope>
</reference>
<reference evidence="1" key="2">
    <citation type="submission" date="2025-09" db="UniProtKB">
        <authorList>
            <consortium name="EnsemblPlants"/>
        </authorList>
    </citation>
    <scope>IDENTIFICATION</scope>
</reference>
<name>A0ACD5W466_AVESA</name>
<protein>
    <submittedName>
        <fullName evidence="1">Uncharacterized protein</fullName>
    </submittedName>
</protein>
<dbReference type="EnsemblPlants" id="AVESA.00010b.r2.4AG0572770.1">
    <property type="protein sequence ID" value="AVESA.00010b.r2.4AG0572770.1.CDS"/>
    <property type="gene ID" value="AVESA.00010b.r2.4AG0572770"/>
</dbReference>
<keyword evidence="2" id="KW-1185">Reference proteome</keyword>
<proteinExistence type="predicted"/>
<evidence type="ECO:0000313" key="1">
    <source>
        <dbReference type="EnsemblPlants" id="AVESA.00010b.r2.4AG0572770.1.CDS"/>
    </source>
</evidence>
<organism evidence="1 2">
    <name type="scientific">Avena sativa</name>
    <name type="common">Oat</name>
    <dbReference type="NCBI Taxonomy" id="4498"/>
    <lineage>
        <taxon>Eukaryota</taxon>
        <taxon>Viridiplantae</taxon>
        <taxon>Streptophyta</taxon>
        <taxon>Embryophyta</taxon>
        <taxon>Tracheophyta</taxon>
        <taxon>Spermatophyta</taxon>
        <taxon>Magnoliopsida</taxon>
        <taxon>Liliopsida</taxon>
        <taxon>Poales</taxon>
        <taxon>Poaceae</taxon>
        <taxon>BOP clade</taxon>
        <taxon>Pooideae</taxon>
        <taxon>Poodae</taxon>
        <taxon>Poeae</taxon>
        <taxon>Poeae Chloroplast Group 1 (Aveneae type)</taxon>
        <taxon>Aveninae</taxon>
        <taxon>Avena</taxon>
    </lineage>
</organism>